<feature type="transmembrane region" description="Helical" evidence="1">
    <location>
        <begin position="190"/>
        <end position="207"/>
    </location>
</feature>
<dbReference type="InterPro" id="IPR018677">
    <property type="entry name" value="DUF2157"/>
</dbReference>
<gene>
    <name evidence="3" type="ORF">H8R23_13440</name>
</gene>
<accession>A0ABR7JA42</accession>
<protein>
    <submittedName>
        <fullName evidence="3">DUF2157 domain-containing protein</fullName>
    </submittedName>
</protein>
<keyword evidence="1" id="KW-1133">Transmembrane helix</keyword>
<feature type="transmembrane region" description="Helical" evidence="1">
    <location>
        <begin position="132"/>
        <end position="153"/>
    </location>
</feature>
<dbReference type="EMBL" id="JACRUJ010000005">
    <property type="protein sequence ID" value="MBC5842415.1"/>
    <property type="molecule type" value="Genomic_DNA"/>
</dbReference>
<organism evidence="3 4">
    <name type="scientific">Flavobacterium kayseriense</name>
    <dbReference type="NCBI Taxonomy" id="2764714"/>
    <lineage>
        <taxon>Bacteria</taxon>
        <taxon>Pseudomonadati</taxon>
        <taxon>Bacteroidota</taxon>
        <taxon>Flavobacteriia</taxon>
        <taxon>Flavobacteriales</taxon>
        <taxon>Flavobacteriaceae</taxon>
        <taxon>Flavobacterium</taxon>
    </lineage>
</organism>
<comment type="caution">
    <text evidence="3">The sequence shown here is derived from an EMBL/GenBank/DDBJ whole genome shotgun (WGS) entry which is preliminary data.</text>
</comment>
<feature type="transmembrane region" description="Helical" evidence="1">
    <location>
        <begin position="108"/>
        <end position="126"/>
    </location>
</feature>
<dbReference type="Pfam" id="PF09925">
    <property type="entry name" value="DUF2157"/>
    <property type="match status" value="1"/>
</dbReference>
<dbReference type="Proteomes" id="UP000629963">
    <property type="component" value="Unassembled WGS sequence"/>
</dbReference>
<keyword evidence="1" id="KW-0812">Transmembrane</keyword>
<keyword evidence="4" id="KW-1185">Reference proteome</keyword>
<evidence type="ECO:0000256" key="1">
    <source>
        <dbReference type="SAM" id="Phobius"/>
    </source>
</evidence>
<keyword evidence="1" id="KW-0472">Membrane</keyword>
<feature type="transmembrane region" description="Helical" evidence="1">
    <location>
        <begin position="269"/>
        <end position="288"/>
    </location>
</feature>
<reference evidence="3 4" key="1">
    <citation type="submission" date="2020-08" db="EMBL/GenBank/DDBJ databases">
        <title>Description of novel Flavobacterium F-380 isolate.</title>
        <authorList>
            <person name="Saticioglu I.B."/>
            <person name="Duman M."/>
            <person name="Altun S."/>
        </authorList>
    </citation>
    <scope>NUCLEOTIDE SEQUENCE [LARGE SCALE GENOMIC DNA]</scope>
    <source>
        <strain evidence="3 4">F-380</strain>
    </source>
</reference>
<feature type="transmembrane region" description="Helical" evidence="1">
    <location>
        <begin position="300"/>
        <end position="319"/>
    </location>
</feature>
<feature type="transmembrane region" description="Helical" evidence="1">
    <location>
        <begin position="219"/>
        <end position="235"/>
    </location>
</feature>
<evidence type="ECO:0000259" key="2">
    <source>
        <dbReference type="Pfam" id="PF09925"/>
    </source>
</evidence>
<evidence type="ECO:0000313" key="3">
    <source>
        <dbReference type="EMBL" id="MBC5842415.1"/>
    </source>
</evidence>
<feature type="transmembrane region" description="Helical" evidence="1">
    <location>
        <begin position="43"/>
        <end position="61"/>
    </location>
</feature>
<dbReference type="RefSeq" id="WP_187010915.1">
    <property type="nucleotide sequence ID" value="NZ_JACRUI010000005.1"/>
</dbReference>
<proteinExistence type="predicted"/>
<feature type="transmembrane region" description="Helical" evidence="1">
    <location>
        <begin position="158"/>
        <end position="178"/>
    </location>
</feature>
<evidence type="ECO:0000313" key="4">
    <source>
        <dbReference type="Proteomes" id="UP000629963"/>
    </source>
</evidence>
<sequence>MNPFKEPKTQELFDRKLITETQFTQVKAYRKLGIFSLHAELKLFLYLSILSFTTGIGILIYQNIDTIGHVVILGIVLMVTAVCFYLSFKQSKGFDKEHTHFENPVYDYVILAALLLSCIFIGYLQFQYTAFGTHYGLATLIPTAIGLFCAYYFDHKGILSIAITGLAAYVGLSVSPQALLQNNFYDTNTLSYSAIGLGVILIAWALYSNQIALKKHFTQVYLTFGLHLISISCLNNLFQPYWFVFTMILGTTLFYFYKASYKYQTVSLLIFTVVYGYIGANIILLKIIELIRIDEFLIPFFFLVPFYFIGSIILFIKLIKQFNKQKTQ</sequence>
<feature type="domain" description="DUF2157" evidence="2">
    <location>
        <begin position="11"/>
        <end position="157"/>
    </location>
</feature>
<name>A0ABR7JA42_9FLAO</name>
<feature type="transmembrane region" description="Helical" evidence="1">
    <location>
        <begin position="67"/>
        <end position="88"/>
    </location>
</feature>